<feature type="domain" description="Calcium-activated potassium channel BK alpha subunit" evidence="13">
    <location>
        <begin position="297"/>
        <end position="388"/>
    </location>
</feature>
<evidence type="ECO:0000256" key="9">
    <source>
        <dbReference type="ARBA" id="ARBA00023136"/>
    </source>
</evidence>
<evidence type="ECO:0000256" key="2">
    <source>
        <dbReference type="ARBA" id="ARBA00022448"/>
    </source>
</evidence>
<evidence type="ECO:0000256" key="4">
    <source>
        <dbReference type="ARBA" id="ARBA00022692"/>
    </source>
</evidence>
<dbReference type="GO" id="GO:0015271">
    <property type="term" value="F:outward rectifier potassium channel activity"/>
    <property type="evidence" value="ECO:0007669"/>
    <property type="project" value="TreeGrafter"/>
</dbReference>
<dbReference type="Gene3D" id="3.40.50.720">
    <property type="entry name" value="NAD(P)-binding Rossmann-like Domain"/>
    <property type="match status" value="2"/>
</dbReference>
<keyword evidence="15" id="KW-1185">Reference proteome</keyword>
<keyword evidence="7 12" id="KW-1133">Transmembrane helix</keyword>
<keyword evidence="5" id="KW-0631">Potassium channel</keyword>
<feature type="compositionally biased region" description="Basic and acidic residues" evidence="11">
    <location>
        <begin position="460"/>
        <end position="474"/>
    </location>
</feature>
<evidence type="ECO:0000256" key="12">
    <source>
        <dbReference type="SAM" id="Phobius"/>
    </source>
</evidence>
<evidence type="ECO:0000256" key="7">
    <source>
        <dbReference type="ARBA" id="ARBA00022989"/>
    </source>
</evidence>
<evidence type="ECO:0000259" key="13">
    <source>
        <dbReference type="Pfam" id="PF03493"/>
    </source>
</evidence>
<feature type="domain" description="RCK N-terminal" evidence="14">
    <location>
        <begin position="571"/>
        <end position="697"/>
    </location>
</feature>
<feature type="transmembrane region" description="Helical" evidence="12">
    <location>
        <begin position="88"/>
        <end position="112"/>
    </location>
</feature>
<proteinExistence type="predicted"/>
<keyword evidence="10" id="KW-0407">Ion channel</keyword>
<keyword evidence="6" id="KW-0630">Potassium</keyword>
<dbReference type="InterPro" id="IPR003148">
    <property type="entry name" value="RCK_N"/>
</dbReference>
<dbReference type="GO" id="GO:0005228">
    <property type="term" value="F:intracellular sodium-activated potassium channel activity"/>
    <property type="evidence" value="ECO:0007669"/>
    <property type="project" value="TreeGrafter"/>
</dbReference>
<dbReference type="FunFam" id="3.40.50.720:FF:000034">
    <property type="entry name" value="Potassium channel subfamily T member 1"/>
    <property type="match status" value="1"/>
</dbReference>
<feature type="domain" description="RCK N-terminal" evidence="14">
    <location>
        <begin position="229"/>
        <end position="280"/>
    </location>
</feature>
<protein>
    <submittedName>
        <fullName evidence="16">Calcium-activated potassium channel BK alpha subunit domain-containing protein</fullName>
    </submittedName>
</protein>
<dbReference type="InterPro" id="IPR047871">
    <property type="entry name" value="K_chnl_Slo-like"/>
</dbReference>
<evidence type="ECO:0000313" key="15">
    <source>
        <dbReference type="Proteomes" id="UP000887540"/>
    </source>
</evidence>
<evidence type="ECO:0000256" key="3">
    <source>
        <dbReference type="ARBA" id="ARBA00022538"/>
    </source>
</evidence>
<feature type="transmembrane region" description="Helical" evidence="12">
    <location>
        <begin position="179"/>
        <end position="198"/>
    </location>
</feature>
<feature type="region of interest" description="Disordered" evidence="11">
    <location>
        <begin position="456"/>
        <end position="479"/>
    </location>
</feature>
<feature type="transmembrane region" description="Helical" evidence="12">
    <location>
        <begin position="119"/>
        <end position="141"/>
    </location>
</feature>
<keyword evidence="8" id="KW-0406">Ion transport</keyword>
<accession>A0A914E292</accession>
<evidence type="ECO:0000256" key="5">
    <source>
        <dbReference type="ARBA" id="ARBA00022826"/>
    </source>
</evidence>
<evidence type="ECO:0000259" key="14">
    <source>
        <dbReference type="Pfam" id="PF22614"/>
    </source>
</evidence>
<evidence type="ECO:0000256" key="11">
    <source>
        <dbReference type="SAM" id="MobiDB-lite"/>
    </source>
</evidence>
<keyword evidence="4 12" id="KW-0812">Transmembrane</keyword>
<dbReference type="SUPFAM" id="SSF81324">
    <property type="entry name" value="Voltage-gated potassium channels"/>
    <property type="match status" value="1"/>
</dbReference>
<dbReference type="InterPro" id="IPR003929">
    <property type="entry name" value="K_chnl_BK_asu"/>
</dbReference>
<feature type="transmembrane region" description="Helical" evidence="12">
    <location>
        <begin position="39"/>
        <end position="58"/>
    </location>
</feature>
<dbReference type="Proteomes" id="UP000887540">
    <property type="component" value="Unplaced"/>
</dbReference>
<dbReference type="Pfam" id="PF22614">
    <property type="entry name" value="Slo-like_RCK"/>
    <property type="match status" value="2"/>
</dbReference>
<dbReference type="AlphaFoldDB" id="A0A914E292"/>
<dbReference type="WBParaSite" id="ACRNAN_scaffold5378.g30782.t3">
    <property type="protein sequence ID" value="ACRNAN_scaffold5378.g30782.t3"/>
    <property type="gene ID" value="ACRNAN_scaffold5378.g30782"/>
</dbReference>
<dbReference type="Pfam" id="PF03493">
    <property type="entry name" value="BK_channel_a"/>
    <property type="match status" value="1"/>
</dbReference>
<reference evidence="16" key="1">
    <citation type="submission" date="2022-11" db="UniProtKB">
        <authorList>
            <consortium name="WormBaseParasite"/>
        </authorList>
    </citation>
    <scope>IDENTIFICATION</scope>
</reference>
<keyword evidence="2" id="KW-0813">Transport</keyword>
<keyword evidence="3" id="KW-0633">Potassium transport</keyword>
<dbReference type="PANTHER" id="PTHR10027:SF10">
    <property type="entry name" value="SLOWPOKE 2, ISOFORM D"/>
    <property type="match status" value="1"/>
</dbReference>
<evidence type="ECO:0000256" key="6">
    <source>
        <dbReference type="ARBA" id="ARBA00022958"/>
    </source>
</evidence>
<sequence length="932" mass="107798">MYSENSQCIKTRLSSKKSFKASLQQYFIENHKSSLKIRLFNFIIKLLSCILYCFRVNGDRQQAVFQAKESYTMDTNYNALLWIETNTYLWIIQVVVAFISITETVLIFYITYKGSIFRLLLDIHFLLELVTNAPLIITVIIPPLRNLYVPTFLNCWLANGILQQMMHDLHRAARMHNSALLRQMLVLFLTLVCLVFTGTCGMEHLQRAGKRQFDLFTSFYFVIVTFSTVEEDLERVLMQEAKACFILSSRHKVRKSESDQQTILTSWAIKDYAPHVPQYIQVFRPETKLHLEYAEVVICEDEFKYALLGNNCIFPGISTFISLMMHTSYGEEGQTSHEEWHKTYGFHSGNEVYDTIAHKSKVFQNFIGETFPHASYHAHREYGVCLVGAKRDNGNSGIMLNPGHSFIIQAEDNLYYMALSREDSLSRFLKKRIGTKMLPKKSIVSGYVQVLDSIPKKPNKKLDHSHTDNNKSNEKLPLTETKSRRLPNPFLTVFFAERLKRGLTCRLCDGNNCIAKKVEQKVPPLAAYLGSSLIVCHMLKKKRHYCCLKLFESCEHWPYTTAREYNWKNSAIIIAVDQSSRNVRRGSPGIFNFILPLRSYFRSPHELRPIVLLLDIEEHNAPNSAFLDIIASFPLIYWMRGNCSNVDDLLRAGICQAEHMVMAKESGTYQQEYLADCDSVINAQKIHRIFPKVKLITELTHFSNMRFMEFSPDDEYAMQQSKFEKKQRDRGSHLHFMFRLPFAKGSVFSANLIDRLLYQSFVKPYLVDFLKIMLGTEESRGSGSLISINITKEDLILQTYGSLFEQLSYLAGDIPIGIYRTKHCSNSQNSIEIDAESTNFSRKSNTYRIQQVMREMVRSRMECLEMPHNDFRIFFMISQDFKKFLANEIADKGASDISYVIINPWSELEIEEGDVVYVLRAPKTANARKNDK</sequence>
<comment type="subcellular location">
    <subcellularLocation>
        <location evidence="1">Membrane</location>
        <topology evidence="1">Multi-pass membrane protein</topology>
    </subcellularLocation>
</comment>
<evidence type="ECO:0000313" key="16">
    <source>
        <dbReference type="WBParaSite" id="ACRNAN_scaffold5378.g30782.t3"/>
    </source>
</evidence>
<dbReference type="PANTHER" id="PTHR10027">
    <property type="entry name" value="CALCIUM-ACTIVATED POTASSIUM CHANNEL ALPHA CHAIN"/>
    <property type="match status" value="1"/>
</dbReference>
<feature type="transmembrane region" description="Helical" evidence="12">
    <location>
        <begin position="147"/>
        <end position="167"/>
    </location>
</feature>
<dbReference type="GO" id="GO:0005886">
    <property type="term" value="C:plasma membrane"/>
    <property type="evidence" value="ECO:0007669"/>
    <property type="project" value="TreeGrafter"/>
</dbReference>
<name>A0A914E292_9BILA</name>
<evidence type="ECO:0000256" key="10">
    <source>
        <dbReference type="ARBA" id="ARBA00023303"/>
    </source>
</evidence>
<evidence type="ECO:0000256" key="1">
    <source>
        <dbReference type="ARBA" id="ARBA00004141"/>
    </source>
</evidence>
<keyword evidence="9 12" id="KW-0472">Membrane</keyword>
<organism evidence="15 16">
    <name type="scientific">Acrobeloides nanus</name>
    <dbReference type="NCBI Taxonomy" id="290746"/>
    <lineage>
        <taxon>Eukaryota</taxon>
        <taxon>Metazoa</taxon>
        <taxon>Ecdysozoa</taxon>
        <taxon>Nematoda</taxon>
        <taxon>Chromadorea</taxon>
        <taxon>Rhabditida</taxon>
        <taxon>Tylenchina</taxon>
        <taxon>Cephalobomorpha</taxon>
        <taxon>Cephaloboidea</taxon>
        <taxon>Cephalobidae</taxon>
        <taxon>Acrobeloides</taxon>
    </lineage>
</organism>
<evidence type="ECO:0000256" key="8">
    <source>
        <dbReference type="ARBA" id="ARBA00023065"/>
    </source>
</evidence>